<dbReference type="InterPro" id="IPR000182">
    <property type="entry name" value="GNAT_dom"/>
</dbReference>
<keyword evidence="5" id="KW-1185">Reference proteome</keyword>
<name>A0ABM6Y511_9PROT</name>
<sequence>MIGKHMIRPAKPSDETAIRECAISAYQQYVAVIGRKPAPMSADFAAQISAGHIHVATDDDDRPVGFVVFYPDDDTTMMLENIAVTPAQNGCGIGKRLMAVCEETARQQGFSRVRLYTNEKMSANLSIYPHLGYVETDRRTEDGFKRVYFEKQLPA</sequence>
<feature type="domain" description="N-acetyltransferase" evidence="3">
    <location>
        <begin position="5"/>
        <end position="154"/>
    </location>
</feature>
<keyword evidence="2" id="KW-0012">Acyltransferase</keyword>
<dbReference type="PANTHER" id="PTHR43877">
    <property type="entry name" value="AMINOALKYLPHOSPHONATE N-ACETYLTRANSFERASE-RELATED-RELATED"/>
    <property type="match status" value="1"/>
</dbReference>
<dbReference type="Gene3D" id="3.40.630.30">
    <property type="match status" value="1"/>
</dbReference>
<dbReference type="SUPFAM" id="SSF55729">
    <property type="entry name" value="Acyl-CoA N-acyltransferases (Nat)"/>
    <property type="match status" value="1"/>
</dbReference>
<dbReference type="CDD" id="cd04301">
    <property type="entry name" value="NAT_SF"/>
    <property type="match status" value="1"/>
</dbReference>
<dbReference type="InterPro" id="IPR050832">
    <property type="entry name" value="Bact_Acetyltransf"/>
</dbReference>
<proteinExistence type="predicted"/>
<organism evidence="4 5">
    <name type="scientific">Thalassospira indica</name>
    <dbReference type="NCBI Taxonomy" id="1891279"/>
    <lineage>
        <taxon>Bacteria</taxon>
        <taxon>Pseudomonadati</taxon>
        <taxon>Pseudomonadota</taxon>
        <taxon>Alphaproteobacteria</taxon>
        <taxon>Rhodospirillales</taxon>
        <taxon>Thalassospiraceae</taxon>
        <taxon>Thalassospira</taxon>
    </lineage>
</organism>
<protein>
    <submittedName>
        <fullName evidence="4">GNAT family N-acetyltransferase</fullName>
    </submittedName>
</protein>
<dbReference type="PANTHER" id="PTHR43877:SF2">
    <property type="entry name" value="AMINOALKYLPHOSPHONATE N-ACETYLTRANSFERASE-RELATED"/>
    <property type="match status" value="1"/>
</dbReference>
<evidence type="ECO:0000256" key="2">
    <source>
        <dbReference type="ARBA" id="ARBA00023315"/>
    </source>
</evidence>
<evidence type="ECO:0000256" key="1">
    <source>
        <dbReference type="ARBA" id="ARBA00022679"/>
    </source>
</evidence>
<reference evidence="4 5" key="1">
    <citation type="submission" date="2018-08" db="EMBL/GenBank/DDBJ databases">
        <title>Complete genome sequence of type strain Thalassospira indica MCCC 1A01103T, isolated from isolated from deep seawater of the Indian Ocean.</title>
        <authorList>
            <person name="Liu Y."/>
        </authorList>
    </citation>
    <scope>NUCLEOTIDE SEQUENCE [LARGE SCALE GENOMIC DNA]</scope>
    <source>
        <strain evidence="4 5">PB8BT</strain>
    </source>
</reference>
<keyword evidence="1" id="KW-0808">Transferase</keyword>
<evidence type="ECO:0000313" key="4">
    <source>
        <dbReference type="EMBL" id="AXO16995.1"/>
    </source>
</evidence>
<dbReference type="InterPro" id="IPR016181">
    <property type="entry name" value="Acyl_CoA_acyltransferase"/>
</dbReference>
<evidence type="ECO:0000313" key="5">
    <source>
        <dbReference type="Proteomes" id="UP000256971"/>
    </source>
</evidence>
<gene>
    <name evidence="4" type="ORF">DY252_19000</name>
</gene>
<evidence type="ECO:0000259" key="3">
    <source>
        <dbReference type="PROSITE" id="PS51186"/>
    </source>
</evidence>
<dbReference type="EMBL" id="CP031555">
    <property type="protein sequence ID" value="AXO16995.1"/>
    <property type="molecule type" value="Genomic_DNA"/>
</dbReference>
<accession>A0ABM6Y511</accession>
<dbReference type="PROSITE" id="PS51186">
    <property type="entry name" value="GNAT"/>
    <property type="match status" value="1"/>
</dbReference>
<dbReference type="Proteomes" id="UP000256971">
    <property type="component" value="Chromosome"/>
</dbReference>
<dbReference type="Pfam" id="PF00583">
    <property type="entry name" value="Acetyltransf_1"/>
    <property type="match status" value="1"/>
</dbReference>